<dbReference type="Proteomes" id="UP000202045">
    <property type="component" value="Segment"/>
</dbReference>
<proteinExistence type="predicted"/>
<reference evidence="1 2" key="1">
    <citation type="journal article" date="2017" name="MBio">
        <title>Novel 'Superspreader' Bacteriophages Promote Horizontal Gene Transfer by Transformation.</title>
        <authorList>
            <person name="Keen E.C."/>
            <person name="Bliskovsky V.V."/>
            <person name="Malagon F."/>
            <person name="Baker J.D."/>
            <person name="Prince J.S."/>
            <person name="Klaus J.S."/>
            <person name="Adhya S.L."/>
        </authorList>
    </citation>
    <scope>NUCLEOTIDE SEQUENCE [LARGE SCALE GENOMIC DNA]</scope>
</reference>
<dbReference type="GeneID" id="26637545"/>
<evidence type="ECO:0000313" key="1">
    <source>
        <dbReference type="EMBL" id="ALH47123.1"/>
    </source>
</evidence>
<organism evidence="1 2">
    <name type="scientific">Escherichia phage SUSP2</name>
    <dbReference type="NCBI Taxonomy" id="1718669"/>
    <lineage>
        <taxon>Viruses</taxon>
        <taxon>Duplodnaviria</taxon>
        <taxon>Heunggongvirae</taxon>
        <taxon>Uroviricota</taxon>
        <taxon>Caudoviricetes</taxon>
        <taxon>Andersonviridae</taxon>
        <taxon>Ounavirinae</taxon>
        <taxon>Mooglevirus</taxon>
        <taxon>Mooglevirus susp2</taxon>
        <taxon>Suspvirus SUSP2</taxon>
    </lineage>
</organism>
<dbReference type="RefSeq" id="YP_009210998.1">
    <property type="nucleotide sequence ID" value="NC_028935.2"/>
</dbReference>
<dbReference type="KEGG" id="vg:26637545"/>
<evidence type="ECO:0000313" key="2">
    <source>
        <dbReference type="Proteomes" id="UP000202045"/>
    </source>
</evidence>
<sequence length="170" mass="19599">MKTVDATFEVVKEKFSIIYEAVNCYEASHSISDWEFTDKHQGGVTIKNPNYQRNEFKYAIPLRYSLKQLSSDYAKQGRENPSQEAYISLQKELERDLEASEYSLSAKVVDANGNTVLDSFYLGYAFDWCYSDGDDLEDRLKEEVSNSDAESEVMERLEALKDSMMNIFDI</sequence>
<protein>
    <submittedName>
        <fullName evidence="1">Uncharacterized protein</fullName>
    </submittedName>
</protein>
<dbReference type="OrthoDB" id="14883at10239"/>
<accession>A0A0N9SJY1</accession>
<keyword evidence="2" id="KW-1185">Reference proteome</keyword>
<dbReference type="EMBL" id="KT454806">
    <property type="protein sequence ID" value="ALH47123.1"/>
    <property type="molecule type" value="Genomic_DNA"/>
</dbReference>
<name>A0A0N9SJY1_9CAUD</name>